<gene>
    <name evidence="2" type="ORF">A7L45_18615</name>
</gene>
<dbReference type="STRING" id="1552.A7L45_18615"/>
<keyword evidence="3" id="KW-1185">Reference proteome</keyword>
<proteinExistence type="predicted"/>
<sequence length="319" mass="35191">MKKKIISSLLVTLMITGSSSFSAFATIANGTVLIGNKSFELAYANDLANSTEITNKIIEGGAIYVKDFSGNWIDNTTGEIVDASVIPGEETTSGTTTDLDIIKAKSLYKLTMKDNTGLNYSVNIFSDDNQIEQASFDPIEDWAGVWAGASEGDQLSRGHYKVAVSKDGETKPKIYDVNENEEQILNLNPNRKLITVHKNIQAGQSDFLLMGTPGGSNFSDMKIYYIKDGILKLSSFIDNGEITNSVLTYSSRNLFFKQLENNVFETSTYNNSEFGGGSIGFYIATRKFDIDSGEFTYISSRFMETDHYFNYVKQAVGVN</sequence>
<organism evidence="2 3">
    <name type="scientific">Clostridium estertheticum subsp. estertheticum</name>
    <dbReference type="NCBI Taxonomy" id="1552"/>
    <lineage>
        <taxon>Bacteria</taxon>
        <taxon>Bacillati</taxon>
        <taxon>Bacillota</taxon>
        <taxon>Clostridia</taxon>
        <taxon>Eubacteriales</taxon>
        <taxon>Clostridiaceae</taxon>
        <taxon>Clostridium</taxon>
    </lineage>
</organism>
<protein>
    <submittedName>
        <fullName evidence="2">Uncharacterized protein</fullName>
    </submittedName>
</protein>
<keyword evidence="1" id="KW-0732">Signal</keyword>
<dbReference type="RefSeq" id="WP_071614225.1">
    <property type="nucleotide sequence ID" value="NZ_CP015756.1"/>
</dbReference>
<dbReference type="KEGG" id="ceu:A7L45_18615"/>
<reference evidence="3" key="1">
    <citation type="journal article" date="2016" name="Front. Microbiol.">
        <title>Complete Genome Sequence of Clostridium estertheticum DSM 8809, a Microbe Identified in Spoiled Vacuum Packed Beef.</title>
        <authorList>
            <person name="Yu Z."/>
            <person name="Gunn L."/>
            <person name="Brennan E."/>
            <person name="Reid R."/>
            <person name="Wall P.G."/>
            <person name="Gaora O.P."/>
            <person name="Hurley D."/>
            <person name="Bolton D."/>
            <person name="Fanning S."/>
        </authorList>
    </citation>
    <scope>NUCLEOTIDE SEQUENCE [LARGE SCALE GENOMIC DNA]</scope>
    <source>
        <strain evidence="3">DSM 8809</strain>
    </source>
</reference>
<dbReference type="OrthoDB" id="1935856at2"/>
<dbReference type="Proteomes" id="UP000182569">
    <property type="component" value="Chromosome"/>
</dbReference>
<name>A0A1J0GKN9_9CLOT</name>
<dbReference type="EMBL" id="CP015756">
    <property type="protein sequence ID" value="APC41932.1"/>
    <property type="molecule type" value="Genomic_DNA"/>
</dbReference>
<dbReference type="AlphaFoldDB" id="A0A1J0GKN9"/>
<feature type="signal peptide" evidence="1">
    <location>
        <begin position="1"/>
        <end position="25"/>
    </location>
</feature>
<feature type="chain" id="PRO_5009611986" evidence="1">
    <location>
        <begin position="26"/>
        <end position="319"/>
    </location>
</feature>
<evidence type="ECO:0000313" key="2">
    <source>
        <dbReference type="EMBL" id="APC41932.1"/>
    </source>
</evidence>
<accession>A0A1J0GKN9</accession>
<evidence type="ECO:0000256" key="1">
    <source>
        <dbReference type="SAM" id="SignalP"/>
    </source>
</evidence>
<evidence type="ECO:0000313" key="3">
    <source>
        <dbReference type="Proteomes" id="UP000182569"/>
    </source>
</evidence>